<dbReference type="InterPro" id="IPR001387">
    <property type="entry name" value="Cro/C1-type_HTH"/>
</dbReference>
<evidence type="ECO:0000313" key="9">
    <source>
        <dbReference type="Proteomes" id="UP000661691"/>
    </source>
</evidence>
<dbReference type="PANTHER" id="PTHR46630:SF1">
    <property type="entry name" value="TETRATRICOPEPTIDE REPEAT PROTEIN 29"/>
    <property type="match status" value="1"/>
</dbReference>
<sequence length="443" mass="51475">MTTLALHEIGEVIRKIRKERGLRLEDLSDDNISPATVSNIERGIAHVSPEKITYLLEKLDLNMHTLPDIVQNEEENLKKIRFDLLAIDTLQKIDSFEEAIKRIDALQLDDTHPFAGHAYYYKGKCYVSKGKWKQAERSLNTVLRISQQHPYTEFNMEASSYLLLGLILYYQNDLEKALVQTDNGLKAFVEDGENKHIKFLLYRNKCTYLKHLGRAPEGLRIVQDIWEEISSIDDISTRLSFYWLHAEFLYISGLCDDAIFIAKEGIQLARRNDQYDSLCDLWTVLGSAYTATKEWKMAETALQIALQLKNRLNDAQRMTVVLAKLGSLYMQQFRYRESHQFLQEAVEAADRIGDNPRLTTSLILLGDLCYTTKKVDEAIHHYEQALALAKEFKDPQKEQRVWFSLAKCFEGRNENQFQECIRKMYISKGNDPRMGFEYLIDQM</sequence>
<evidence type="ECO:0000256" key="6">
    <source>
        <dbReference type="PROSITE-ProRule" id="PRU00339"/>
    </source>
</evidence>
<proteinExistence type="inferred from homology"/>
<dbReference type="InterPro" id="IPR010982">
    <property type="entry name" value="Lambda_DNA-bd_dom_sf"/>
</dbReference>
<feature type="domain" description="HTH cro/C1-type" evidence="7">
    <location>
        <begin position="13"/>
        <end position="66"/>
    </location>
</feature>
<evidence type="ECO:0000256" key="5">
    <source>
        <dbReference type="ARBA" id="ARBA00038253"/>
    </source>
</evidence>
<evidence type="ECO:0000313" key="8">
    <source>
        <dbReference type="EMBL" id="MBD1373826.1"/>
    </source>
</evidence>
<dbReference type="Proteomes" id="UP000661691">
    <property type="component" value="Unassembled WGS sequence"/>
</dbReference>
<dbReference type="SMART" id="SM00028">
    <property type="entry name" value="TPR"/>
    <property type="match status" value="5"/>
</dbReference>
<evidence type="ECO:0000256" key="2">
    <source>
        <dbReference type="ARBA" id="ARBA00022490"/>
    </source>
</evidence>
<dbReference type="GO" id="GO:0003677">
    <property type="term" value="F:DNA binding"/>
    <property type="evidence" value="ECO:0007669"/>
    <property type="project" value="InterPro"/>
</dbReference>
<keyword evidence="9" id="KW-1185">Reference proteome</keyword>
<dbReference type="SMART" id="SM00530">
    <property type="entry name" value="HTH_XRE"/>
    <property type="match status" value="1"/>
</dbReference>
<dbReference type="InterPro" id="IPR019734">
    <property type="entry name" value="TPR_rpt"/>
</dbReference>
<dbReference type="GO" id="GO:0005737">
    <property type="term" value="C:cytoplasm"/>
    <property type="evidence" value="ECO:0007669"/>
    <property type="project" value="UniProtKB-SubCell"/>
</dbReference>
<dbReference type="Pfam" id="PF13424">
    <property type="entry name" value="TPR_12"/>
    <property type="match status" value="1"/>
</dbReference>
<evidence type="ECO:0000259" key="7">
    <source>
        <dbReference type="PROSITE" id="PS50943"/>
    </source>
</evidence>
<dbReference type="AlphaFoldDB" id="A0A926N886"/>
<comment type="subcellular location">
    <subcellularLocation>
        <location evidence="1">Cytoplasm</location>
    </subcellularLocation>
</comment>
<dbReference type="PROSITE" id="PS50943">
    <property type="entry name" value="HTH_CROC1"/>
    <property type="match status" value="1"/>
</dbReference>
<name>A0A926N886_9BACL</name>
<feature type="repeat" description="TPR" evidence="6">
    <location>
        <begin position="359"/>
        <end position="392"/>
    </location>
</feature>
<keyword evidence="4 6" id="KW-0802">TPR repeat</keyword>
<evidence type="ECO:0000256" key="1">
    <source>
        <dbReference type="ARBA" id="ARBA00004496"/>
    </source>
</evidence>
<comment type="caution">
    <text evidence="8">The sequence shown here is derived from an EMBL/GenBank/DDBJ whole genome shotgun (WGS) entry which is preliminary data.</text>
</comment>
<keyword evidence="2" id="KW-0963">Cytoplasm</keyword>
<keyword evidence="3" id="KW-0677">Repeat</keyword>
<dbReference type="Gene3D" id="1.10.260.40">
    <property type="entry name" value="lambda repressor-like DNA-binding domains"/>
    <property type="match status" value="1"/>
</dbReference>
<dbReference type="PANTHER" id="PTHR46630">
    <property type="entry name" value="TETRATRICOPEPTIDE REPEAT PROTEIN 29"/>
    <property type="match status" value="1"/>
</dbReference>
<organism evidence="8 9">
    <name type="scientific">Polycladospora coralii</name>
    <dbReference type="NCBI Taxonomy" id="2771432"/>
    <lineage>
        <taxon>Bacteria</taxon>
        <taxon>Bacillati</taxon>
        <taxon>Bacillota</taxon>
        <taxon>Bacilli</taxon>
        <taxon>Bacillales</taxon>
        <taxon>Thermoactinomycetaceae</taxon>
        <taxon>Polycladospora</taxon>
    </lineage>
</organism>
<dbReference type="SUPFAM" id="SSF47413">
    <property type="entry name" value="lambda repressor-like DNA-binding domains"/>
    <property type="match status" value="1"/>
</dbReference>
<dbReference type="CDD" id="cd00093">
    <property type="entry name" value="HTH_XRE"/>
    <property type="match status" value="1"/>
</dbReference>
<accession>A0A926N886</accession>
<evidence type="ECO:0000256" key="4">
    <source>
        <dbReference type="ARBA" id="ARBA00022803"/>
    </source>
</evidence>
<comment type="similarity">
    <text evidence="5">Belongs to the Rap family.</text>
</comment>
<feature type="repeat" description="TPR" evidence="6">
    <location>
        <begin position="116"/>
        <end position="149"/>
    </location>
</feature>
<protein>
    <submittedName>
        <fullName evidence="8">Helix-turn-helix transcriptional regulator</fullName>
    </submittedName>
</protein>
<dbReference type="Pfam" id="PF01381">
    <property type="entry name" value="HTH_3"/>
    <property type="match status" value="1"/>
</dbReference>
<dbReference type="EMBL" id="JACXAH010000039">
    <property type="protein sequence ID" value="MBD1373826.1"/>
    <property type="molecule type" value="Genomic_DNA"/>
</dbReference>
<reference evidence="8" key="1">
    <citation type="submission" date="2020-09" db="EMBL/GenBank/DDBJ databases">
        <title>A novel bacterium of genus Hazenella, isolated from South China Sea.</title>
        <authorList>
            <person name="Huang H."/>
            <person name="Mo K."/>
            <person name="Hu Y."/>
        </authorList>
    </citation>
    <scope>NUCLEOTIDE SEQUENCE</scope>
    <source>
        <strain evidence="8">IB182357</strain>
    </source>
</reference>
<evidence type="ECO:0000256" key="3">
    <source>
        <dbReference type="ARBA" id="ARBA00022737"/>
    </source>
</evidence>
<dbReference type="SUPFAM" id="SSF48452">
    <property type="entry name" value="TPR-like"/>
    <property type="match status" value="2"/>
</dbReference>
<dbReference type="InterPro" id="IPR011990">
    <property type="entry name" value="TPR-like_helical_dom_sf"/>
</dbReference>
<gene>
    <name evidence="8" type="ORF">IC620_15890</name>
</gene>
<dbReference type="RefSeq" id="WP_191141123.1">
    <property type="nucleotide sequence ID" value="NZ_JACXAG020000014.1"/>
</dbReference>
<dbReference type="PROSITE" id="PS50005">
    <property type="entry name" value="TPR"/>
    <property type="match status" value="2"/>
</dbReference>
<dbReference type="Pfam" id="PF13432">
    <property type="entry name" value="TPR_16"/>
    <property type="match status" value="1"/>
</dbReference>
<dbReference type="Gene3D" id="1.25.40.10">
    <property type="entry name" value="Tetratricopeptide repeat domain"/>
    <property type="match status" value="2"/>
</dbReference>
<dbReference type="InterPro" id="IPR051476">
    <property type="entry name" value="Bac_ResReg_Asp_Phosphatase"/>
</dbReference>